<organism evidence="1 2">
    <name type="scientific">Lederbergia lenta</name>
    <name type="common">Bacillus lentus</name>
    <dbReference type="NCBI Taxonomy" id="1467"/>
    <lineage>
        <taxon>Bacteria</taxon>
        <taxon>Bacillati</taxon>
        <taxon>Bacillota</taxon>
        <taxon>Bacilli</taxon>
        <taxon>Bacillales</taxon>
        <taxon>Bacillaceae</taxon>
        <taxon>Lederbergia</taxon>
    </lineage>
</organism>
<sequence length="290" mass="34209">MRTKKEMMDLIMYTAREDERIRAVIMNGSRTNPNAKKDCFQDYDIVYIVNDLQSFTSNHTWVKRFGEIMIMQMPEEMKLPPAANDGHFAYLMQFTDGNRIDLTLVPVKVADNLISRDSLSILLLDKDKVIEPFPPANDTDYHIMPPTAKQFTDCCNEFWWVSTYVAKGLWRKEITYAKEALEIPVRNMLIKMLEWYIGVQNHFTVSAGKSGKYFEEYLDDYIWKEFLKTYPNAEYDNIWDSLFAMCDLFRKIAVNIADHFDYDYPYGDDKRVTAHLKHVRLLPKDTKTMY</sequence>
<dbReference type="SUPFAM" id="SSF81631">
    <property type="entry name" value="PAP/OAS1 substrate-binding domain"/>
    <property type="match status" value="1"/>
</dbReference>
<gene>
    <name evidence="1" type="primary">aadK</name>
    <name evidence="1" type="ORF">NCTC4824_03383</name>
</gene>
<dbReference type="AlphaFoldDB" id="A0A2X4WF94"/>
<dbReference type="Pfam" id="PF04439">
    <property type="entry name" value="Adenyl_transf"/>
    <property type="match status" value="1"/>
</dbReference>
<dbReference type="Gene3D" id="3.30.460.10">
    <property type="entry name" value="Beta Polymerase, domain 2"/>
    <property type="match status" value="1"/>
</dbReference>
<reference evidence="1 2" key="1">
    <citation type="submission" date="2018-06" db="EMBL/GenBank/DDBJ databases">
        <authorList>
            <consortium name="Pathogen Informatics"/>
            <person name="Doyle S."/>
        </authorList>
    </citation>
    <scope>NUCLEOTIDE SEQUENCE [LARGE SCALE GENOMIC DNA]</scope>
    <source>
        <strain evidence="1 2">NCTC4824</strain>
    </source>
</reference>
<dbReference type="EC" id="2.7.7.-" evidence="1"/>
<protein>
    <submittedName>
        <fullName evidence="1">Putative aminoglycoside 6-adenylyltransferase</fullName>
        <ecNumber evidence="1">2.7.7.-</ecNumber>
    </submittedName>
</protein>
<dbReference type="SUPFAM" id="SSF81301">
    <property type="entry name" value="Nucleotidyltransferase"/>
    <property type="match status" value="1"/>
</dbReference>
<keyword evidence="1" id="KW-0808">Transferase</keyword>
<dbReference type="STRING" id="1348624.GCA_001591545_02396"/>
<dbReference type="InterPro" id="IPR007530">
    <property type="entry name" value="Aminoglycoside_adenylylTfrase"/>
</dbReference>
<proteinExistence type="predicted"/>
<dbReference type="EMBL" id="LS483476">
    <property type="protein sequence ID" value="SQI61723.1"/>
    <property type="molecule type" value="Genomic_DNA"/>
</dbReference>
<dbReference type="RefSeq" id="WP_066141917.1">
    <property type="nucleotide sequence ID" value="NZ_CBCSGM010000003.1"/>
</dbReference>
<dbReference type="InterPro" id="IPR043519">
    <property type="entry name" value="NT_sf"/>
</dbReference>
<keyword evidence="1" id="KW-0548">Nucleotidyltransferase</keyword>
<name>A0A2X4WF94_LEDLE</name>
<dbReference type="Gene3D" id="1.20.120.330">
    <property type="entry name" value="Nucleotidyltransferases domain 2"/>
    <property type="match status" value="1"/>
</dbReference>
<keyword evidence="2" id="KW-1185">Reference proteome</keyword>
<dbReference type="GO" id="GO:0016779">
    <property type="term" value="F:nucleotidyltransferase activity"/>
    <property type="evidence" value="ECO:0007669"/>
    <property type="project" value="UniProtKB-KW"/>
</dbReference>
<accession>A0A2X4WF94</accession>
<dbReference type="Proteomes" id="UP000249134">
    <property type="component" value="Chromosome 1"/>
</dbReference>
<dbReference type="KEGG" id="blen:NCTC4824_03383"/>
<dbReference type="PIRSF" id="PIRSF000812">
    <property type="entry name" value="AAD"/>
    <property type="match status" value="1"/>
</dbReference>
<evidence type="ECO:0000313" key="1">
    <source>
        <dbReference type="EMBL" id="SQI61723.1"/>
    </source>
</evidence>
<evidence type="ECO:0000313" key="2">
    <source>
        <dbReference type="Proteomes" id="UP000249134"/>
    </source>
</evidence>